<feature type="domain" description="Methyltransferase type 11" evidence="1">
    <location>
        <begin position="33"/>
        <end position="121"/>
    </location>
</feature>
<dbReference type="Gene3D" id="3.40.50.150">
    <property type="entry name" value="Vaccinia Virus protein VP39"/>
    <property type="match status" value="1"/>
</dbReference>
<reference evidence="2 3" key="1">
    <citation type="journal article" date="2016" name="Nat. Commun.">
        <title>Thousands of microbial genomes shed light on interconnected biogeochemical processes in an aquifer system.</title>
        <authorList>
            <person name="Anantharaman K."/>
            <person name="Brown C.T."/>
            <person name="Hug L.A."/>
            <person name="Sharon I."/>
            <person name="Castelle C.J."/>
            <person name="Probst A.J."/>
            <person name="Thomas B.C."/>
            <person name="Singh A."/>
            <person name="Wilkins M.J."/>
            <person name="Karaoz U."/>
            <person name="Brodie E.L."/>
            <person name="Williams K.H."/>
            <person name="Hubbard S.S."/>
            <person name="Banfield J.F."/>
        </authorList>
    </citation>
    <scope>NUCLEOTIDE SEQUENCE [LARGE SCALE GENOMIC DNA]</scope>
</reference>
<dbReference type="AlphaFoldDB" id="A0A1F6TP57"/>
<evidence type="ECO:0000259" key="1">
    <source>
        <dbReference type="Pfam" id="PF08241"/>
    </source>
</evidence>
<proteinExistence type="predicted"/>
<name>A0A1F6TP57_9PROT</name>
<dbReference type="GO" id="GO:0008757">
    <property type="term" value="F:S-adenosylmethionine-dependent methyltransferase activity"/>
    <property type="evidence" value="ECO:0007669"/>
    <property type="project" value="InterPro"/>
</dbReference>
<dbReference type="InterPro" id="IPR029063">
    <property type="entry name" value="SAM-dependent_MTases_sf"/>
</dbReference>
<dbReference type="InterPro" id="IPR013216">
    <property type="entry name" value="Methyltransf_11"/>
</dbReference>
<protein>
    <recommendedName>
        <fullName evidence="1">Methyltransferase type 11 domain-containing protein</fullName>
    </recommendedName>
</protein>
<dbReference type="SUPFAM" id="SSF53335">
    <property type="entry name" value="S-adenosyl-L-methionine-dependent methyltransferases"/>
    <property type="match status" value="1"/>
</dbReference>
<sequence>MTAVQEEIKALADSKLYPAVLALFGSPPPGRILDVPAGHGAFAKELLERGYSDIHCLDINAENFKLRGVSFQKYDAADKLPFPDNHFDYVFSVEGIEHFEAPFPFVKELCRVLRPGGRLYLTTPNTFSVEARLKYLVSGYFPRFRPLMQNPEQVMAHPVDDAHIAPIYFWQLYYFLLLGGIKLNRISTNDYLYKRNWLKRAIETLFARAIRRNIRKRNFPDHGVTSEAMLYGDCIILEGVKEPR</sequence>
<dbReference type="Pfam" id="PF08241">
    <property type="entry name" value="Methyltransf_11"/>
    <property type="match status" value="1"/>
</dbReference>
<dbReference type="EMBL" id="MFSY01000036">
    <property type="protein sequence ID" value="OGI46882.1"/>
    <property type="molecule type" value="Genomic_DNA"/>
</dbReference>
<dbReference type="Proteomes" id="UP000179360">
    <property type="component" value="Unassembled WGS sequence"/>
</dbReference>
<comment type="caution">
    <text evidence="2">The sequence shown here is derived from an EMBL/GenBank/DDBJ whole genome shotgun (WGS) entry which is preliminary data.</text>
</comment>
<dbReference type="PANTHER" id="PTHR43591">
    <property type="entry name" value="METHYLTRANSFERASE"/>
    <property type="match status" value="1"/>
</dbReference>
<accession>A0A1F6TP57</accession>
<evidence type="ECO:0000313" key="2">
    <source>
        <dbReference type="EMBL" id="OGI46882.1"/>
    </source>
</evidence>
<organism evidence="2 3">
    <name type="scientific">Candidatus Muproteobacteria bacterium RIFCSPHIGHO2_01_FULL_65_16</name>
    <dbReference type="NCBI Taxonomy" id="1817764"/>
    <lineage>
        <taxon>Bacteria</taxon>
        <taxon>Pseudomonadati</taxon>
        <taxon>Pseudomonadota</taxon>
        <taxon>Candidatus Muproteobacteria</taxon>
    </lineage>
</organism>
<gene>
    <name evidence="2" type="ORF">A2637_06090</name>
</gene>
<dbReference type="CDD" id="cd02440">
    <property type="entry name" value="AdoMet_MTases"/>
    <property type="match status" value="1"/>
</dbReference>
<dbReference type="STRING" id="1817764.A2637_06090"/>
<evidence type="ECO:0000313" key="3">
    <source>
        <dbReference type="Proteomes" id="UP000179360"/>
    </source>
</evidence>